<dbReference type="PANTHER" id="PTHR40618">
    <property type="entry name" value="B-ZIP TRANSCRIPTION FACTOR (EUROFUNG)-RELATED"/>
    <property type="match status" value="1"/>
</dbReference>
<dbReference type="Proteomes" id="UP000249526">
    <property type="component" value="Unassembled WGS sequence"/>
</dbReference>
<name>A0A8G1R6B6_9EURO</name>
<keyword evidence="1" id="KW-0175">Coiled coil</keyword>
<feature type="coiled-coil region" evidence="1">
    <location>
        <begin position="51"/>
        <end position="78"/>
    </location>
</feature>
<keyword evidence="4" id="KW-1185">Reference proteome</keyword>
<evidence type="ECO:0000313" key="3">
    <source>
        <dbReference type="EMBL" id="RAH57595.1"/>
    </source>
</evidence>
<dbReference type="RefSeq" id="XP_025515517.1">
    <property type="nucleotide sequence ID" value="XM_025665126.1"/>
</dbReference>
<feature type="region of interest" description="Disordered" evidence="2">
    <location>
        <begin position="104"/>
        <end position="166"/>
    </location>
</feature>
<evidence type="ECO:0000313" key="4">
    <source>
        <dbReference type="Proteomes" id="UP000249526"/>
    </source>
</evidence>
<evidence type="ECO:0000256" key="1">
    <source>
        <dbReference type="SAM" id="Coils"/>
    </source>
</evidence>
<feature type="region of interest" description="Disordered" evidence="2">
    <location>
        <begin position="1"/>
        <end position="20"/>
    </location>
</feature>
<feature type="compositionally biased region" description="Basic residues" evidence="2">
    <location>
        <begin position="1"/>
        <end position="12"/>
    </location>
</feature>
<reference evidence="3 4" key="1">
    <citation type="submission" date="2018-02" db="EMBL/GenBank/DDBJ databases">
        <title>The genomes of Aspergillus section Nigri reveals drivers in fungal speciation.</title>
        <authorList>
            <consortium name="DOE Joint Genome Institute"/>
            <person name="Vesth T.C."/>
            <person name="Nybo J."/>
            <person name="Theobald S."/>
            <person name="Brandl J."/>
            <person name="Frisvad J.C."/>
            <person name="Nielsen K.F."/>
            <person name="Lyhne E.K."/>
            <person name="Kogle M.E."/>
            <person name="Kuo A."/>
            <person name="Riley R."/>
            <person name="Clum A."/>
            <person name="Nolan M."/>
            <person name="Lipzen A."/>
            <person name="Salamov A."/>
            <person name="Henrissat B."/>
            <person name="Wiebenga A."/>
            <person name="De vries R.P."/>
            <person name="Grigoriev I.V."/>
            <person name="Mortensen U.H."/>
            <person name="Andersen M.R."/>
            <person name="Baker S.E."/>
        </authorList>
    </citation>
    <scope>NUCLEOTIDE SEQUENCE [LARGE SCALE GENOMIC DNA]</scope>
    <source>
        <strain evidence="3 4">CBS 112811</strain>
    </source>
</reference>
<protein>
    <recommendedName>
        <fullName evidence="5">BZIP domain-containing protein</fullName>
    </recommendedName>
</protein>
<feature type="compositionally biased region" description="Low complexity" evidence="2">
    <location>
        <begin position="113"/>
        <end position="131"/>
    </location>
</feature>
<evidence type="ECO:0008006" key="5">
    <source>
        <dbReference type="Google" id="ProtNLM"/>
    </source>
</evidence>
<proteinExistence type="predicted"/>
<organism evidence="3 4">
    <name type="scientific">Aspergillus piperis CBS 112811</name>
    <dbReference type="NCBI Taxonomy" id="1448313"/>
    <lineage>
        <taxon>Eukaryota</taxon>
        <taxon>Fungi</taxon>
        <taxon>Dikarya</taxon>
        <taxon>Ascomycota</taxon>
        <taxon>Pezizomycotina</taxon>
        <taxon>Eurotiomycetes</taxon>
        <taxon>Eurotiomycetidae</taxon>
        <taxon>Eurotiales</taxon>
        <taxon>Aspergillaceae</taxon>
        <taxon>Aspergillus</taxon>
        <taxon>Aspergillus subgen. Circumdati</taxon>
    </lineage>
</organism>
<gene>
    <name evidence="3" type="ORF">BO85DRAFT_520322</name>
</gene>
<evidence type="ECO:0000256" key="2">
    <source>
        <dbReference type="SAM" id="MobiDB-lite"/>
    </source>
</evidence>
<accession>A0A8G1R6B6</accession>
<dbReference type="AlphaFoldDB" id="A0A8G1R6B6"/>
<sequence length="377" mass="42437">MTPRRSSKRVGRPRLDTTATTTNSTAILSPNRRTQVRRAQRTYRLKKEAVFRNAIDRAEQLEARFRIVREEVAGLLADVATEEHQLHPTIQTRLKRLHEILLSDDGDDTPVATSTDNTTSLPSSSSSSTEPDPSPSAHHHHHQQPTYPNNHHPLTHNQPLTFLPPPLPTKHHTYAFHEPRFMRKLHRYTLEHAYRLFTDPRSNPSTIYRVFRLVPCIRDPQKTQPRFQQLLTGGCTDPLEVPGLPFYGIGGAGTHFRGVDGDVPQNRRMPGRVLGVMSSSSSKSRDDMLEMYGLGGTWFDCRDVEGFLGLMGVDITHGGMFLRCSGVGDAVGEYVLDVEGFFSRLLPGLVILGRTPGFREVDVRRALQGSVRRVDRI</sequence>
<dbReference type="PANTHER" id="PTHR40618:SF1">
    <property type="entry name" value="B-ZIP TRANSCRIPTION FACTOR (EUROFUNG)"/>
    <property type="match status" value="1"/>
</dbReference>
<dbReference type="EMBL" id="KZ825062">
    <property type="protein sequence ID" value="RAH57595.1"/>
    <property type="molecule type" value="Genomic_DNA"/>
</dbReference>
<dbReference type="CDD" id="cd14688">
    <property type="entry name" value="bZIP_YAP"/>
    <property type="match status" value="1"/>
</dbReference>
<dbReference type="GeneID" id="37168528"/>